<protein>
    <submittedName>
        <fullName evidence="1">Uncharacterized protein</fullName>
    </submittedName>
</protein>
<gene>
    <name evidence="1" type="ORF">IMSHALPRED_007225</name>
</gene>
<comment type="caution">
    <text evidence="1">The sequence shown here is derived from an EMBL/GenBank/DDBJ whole genome shotgun (WGS) entry which is preliminary data.</text>
</comment>
<evidence type="ECO:0000313" key="1">
    <source>
        <dbReference type="EMBL" id="CAF9927469.1"/>
    </source>
</evidence>
<sequence length="269" mass="29960">MLLGVLKGVNKFGNLINGFIRGHSLVYLTRKDGTLLLNASGASDQCNAFGGWLIINKWIPDEPNLERHPDVFLEEYLRTTNPAPNGSKDLSKVRKGDIICLEGTICKISRVTSTGKTTQIEGTSLIDNTKYVPRFNHCYGVTVSTFSGRPEILQCIVVSVSLPAATSRPQLKSSATQYGIRESSKATIMDLAFTHRGVETTFEMPVPESELGTSAYRQYEYALRRPSLRVVVLVSSWGEQKKLLAFRFNTEREFHVAPRTSHWCEVCVA</sequence>
<keyword evidence="2" id="KW-1185">Reference proteome</keyword>
<reference evidence="1" key="1">
    <citation type="submission" date="2021-03" db="EMBL/GenBank/DDBJ databases">
        <authorList>
            <person name="Tagirdzhanova G."/>
        </authorList>
    </citation>
    <scope>NUCLEOTIDE SEQUENCE</scope>
</reference>
<organism evidence="1 2">
    <name type="scientific">Imshaugia aleurites</name>
    <dbReference type="NCBI Taxonomy" id="172621"/>
    <lineage>
        <taxon>Eukaryota</taxon>
        <taxon>Fungi</taxon>
        <taxon>Dikarya</taxon>
        <taxon>Ascomycota</taxon>
        <taxon>Pezizomycotina</taxon>
        <taxon>Lecanoromycetes</taxon>
        <taxon>OSLEUM clade</taxon>
        <taxon>Lecanoromycetidae</taxon>
        <taxon>Lecanorales</taxon>
        <taxon>Lecanorineae</taxon>
        <taxon>Parmeliaceae</taxon>
        <taxon>Imshaugia</taxon>
    </lineage>
</organism>
<accession>A0A8H3FMX7</accession>
<proteinExistence type="predicted"/>
<evidence type="ECO:0000313" key="2">
    <source>
        <dbReference type="Proteomes" id="UP000664534"/>
    </source>
</evidence>
<dbReference type="EMBL" id="CAJPDT010000046">
    <property type="protein sequence ID" value="CAF9927469.1"/>
    <property type="molecule type" value="Genomic_DNA"/>
</dbReference>
<name>A0A8H3FMX7_9LECA</name>
<dbReference type="OrthoDB" id="10404319at2759"/>
<dbReference type="AlphaFoldDB" id="A0A8H3FMX7"/>
<dbReference type="Proteomes" id="UP000664534">
    <property type="component" value="Unassembled WGS sequence"/>
</dbReference>